<keyword evidence="10" id="KW-0943">RNA-mediated gene silencing</keyword>
<evidence type="ECO:0000256" key="2">
    <source>
        <dbReference type="ARBA" id="ARBA00009026"/>
    </source>
</evidence>
<dbReference type="Gene3D" id="3.30.1610.20">
    <property type="entry name" value="Hen1, N-terminal domain"/>
    <property type="match status" value="1"/>
</dbReference>
<comment type="similarity">
    <text evidence="2">Belongs to the methyltransferase superfamily. HEN1 family.</text>
</comment>
<name>A0A150TLR0_SORCE</name>
<comment type="catalytic activity">
    <reaction evidence="12">
        <text>small RNA 3'-end nucleotide + S-adenosyl-L-methionine = small RNA 3'-end 2'-O-methylnucleotide + S-adenosyl-L-homocysteine + H(+)</text>
        <dbReference type="Rhea" id="RHEA:37887"/>
        <dbReference type="Rhea" id="RHEA-COMP:10415"/>
        <dbReference type="Rhea" id="RHEA-COMP:10416"/>
        <dbReference type="ChEBI" id="CHEBI:15378"/>
        <dbReference type="ChEBI" id="CHEBI:57856"/>
        <dbReference type="ChEBI" id="CHEBI:59789"/>
        <dbReference type="ChEBI" id="CHEBI:74896"/>
        <dbReference type="ChEBI" id="CHEBI:74898"/>
        <dbReference type="EC" id="2.1.1.386"/>
    </reaction>
</comment>
<feature type="domain" description="Hen1 N-terminal" evidence="14">
    <location>
        <begin position="1"/>
        <end position="240"/>
    </location>
</feature>
<dbReference type="GO" id="GO:0003723">
    <property type="term" value="F:RNA binding"/>
    <property type="evidence" value="ECO:0007669"/>
    <property type="project" value="UniProtKB-KW"/>
</dbReference>
<evidence type="ECO:0000313" key="15">
    <source>
        <dbReference type="EMBL" id="KYG05398.1"/>
    </source>
</evidence>
<dbReference type="InterPro" id="IPR024026">
    <property type="entry name" value="3'-RNA_MeTfrase_Hen1_bac"/>
</dbReference>
<organism evidence="15 16">
    <name type="scientific">Sorangium cellulosum</name>
    <name type="common">Polyangium cellulosum</name>
    <dbReference type="NCBI Taxonomy" id="56"/>
    <lineage>
        <taxon>Bacteria</taxon>
        <taxon>Pseudomonadati</taxon>
        <taxon>Myxococcota</taxon>
        <taxon>Polyangia</taxon>
        <taxon>Polyangiales</taxon>
        <taxon>Polyangiaceae</taxon>
        <taxon>Sorangium</taxon>
    </lineage>
</organism>
<accession>A0A150TLR0</accession>
<evidence type="ECO:0000259" key="14">
    <source>
        <dbReference type="Pfam" id="PF12623"/>
    </source>
</evidence>
<evidence type="ECO:0000256" key="13">
    <source>
        <dbReference type="SAM" id="MobiDB-lite"/>
    </source>
</evidence>
<keyword evidence="6" id="KW-0949">S-adenosyl-L-methionine</keyword>
<reference evidence="15 16" key="1">
    <citation type="submission" date="2014-02" db="EMBL/GenBank/DDBJ databases">
        <title>The small core and large imbalanced accessory genome model reveals a collaborative survival strategy of Sorangium cellulosum strains in nature.</title>
        <authorList>
            <person name="Han K."/>
            <person name="Peng R."/>
            <person name="Blom J."/>
            <person name="Li Y.-Z."/>
        </authorList>
    </citation>
    <scope>NUCLEOTIDE SEQUENCE [LARGE SCALE GENOMIC DNA]</scope>
    <source>
        <strain evidence="15 16">So0007-03</strain>
    </source>
</reference>
<dbReference type="GO" id="GO:0090486">
    <property type="term" value="F:small RNA 2'-O-methyltransferase activity"/>
    <property type="evidence" value="ECO:0007669"/>
    <property type="project" value="UniProtKB-EC"/>
</dbReference>
<evidence type="ECO:0000256" key="3">
    <source>
        <dbReference type="ARBA" id="ARBA00021330"/>
    </source>
</evidence>
<evidence type="ECO:0000256" key="1">
    <source>
        <dbReference type="ARBA" id="ARBA00001946"/>
    </source>
</evidence>
<dbReference type="InterPro" id="IPR024740">
    <property type="entry name" value="Hen1_N"/>
</dbReference>
<dbReference type="InterPro" id="IPR026610">
    <property type="entry name" value="Hen1"/>
</dbReference>
<evidence type="ECO:0000256" key="11">
    <source>
        <dbReference type="ARBA" id="ARBA00035025"/>
    </source>
</evidence>
<feature type="region of interest" description="Disordered" evidence="13">
    <location>
        <begin position="244"/>
        <end position="264"/>
    </location>
</feature>
<evidence type="ECO:0000256" key="12">
    <source>
        <dbReference type="ARBA" id="ARBA00048418"/>
    </source>
</evidence>
<proteinExistence type="inferred from homology"/>
<feature type="compositionally biased region" description="Basic and acidic residues" evidence="13">
    <location>
        <begin position="254"/>
        <end position="264"/>
    </location>
</feature>
<dbReference type="Pfam" id="PF13489">
    <property type="entry name" value="Methyltransf_23"/>
    <property type="match status" value="1"/>
</dbReference>
<dbReference type="Proteomes" id="UP000075502">
    <property type="component" value="Unassembled WGS sequence"/>
</dbReference>
<dbReference type="GO" id="GO:0001510">
    <property type="term" value="P:RNA methylation"/>
    <property type="evidence" value="ECO:0007669"/>
    <property type="project" value="InterPro"/>
</dbReference>
<keyword evidence="7" id="KW-0479">Metal-binding</keyword>
<dbReference type="PANTHER" id="PTHR21404">
    <property type="entry name" value="HEN1"/>
    <property type="match status" value="1"/>
</dbReference>
<evidence type="ECO:0000256" key="8">
    <source>
        <dbReference type="ARBA" id="ARBA00022842"/>
    </source>
</evidence>
<dbReference type="EMBL" id="JEME01002051">
    <property type="protein sequence ID" value="KYG05398.1"/>
    <property type="molecule type" value="Genomic_DNA"/>
</dbReference>
<comment type="cofactor">
    <cofactor evidence="1">
        <name>Mg(2+)</name>
        <dbReference type="ChEBI" id="CHEBI:18420"/>
    </cofactor>
</comment>
<evidence type="ECO:0000256" key="7">
    <source>
        <dbReference type="ARBA" id="ARBA00022723"/>
    </source>
</evidence>
<dbReference type="InterPro" id="IPR029063">
    <property type="entry name" value="SAM-dependent_MTases_sf"/>
</dbReference>
<dbReference type="Pfam" id="PF12623">
    <property type="entry name" value="Hen1_L"/>
    <property type="match status" value="1"/>
</dbReference>
<feature type="region of interest" description="Disordered" evidence="13">
    <location>
        <begin position="471"/>
        <end position="515"/>
    </location>
</feature>
<keyword evidence="4 15" id="KW-0489">Methyltransferase</keyword>
<protein>
    <recommendedName>
        <fullName evidence="3">Small RNA 2'-O-methyltransferase</fullName>
        <ecNumber evidence="11">2.1.1.386</ecNumber>
    </recommendedName>
</protein>
<feature type="compositionally biased region" description="Acidic residues" evidence="13">
    <location>
        <begin position="244"/>
        <end position="253"/>
    </location>
</feature>
<keyword evidence="9" id="KW-0694">RNA-binding</keyword>
<evidence type="ECO:0000256" key="10">
    <source>
        <dbReference type="ARBA" id="ARBA00023158"/>
    </source>
</evidence>
<evidence type="ECO:0000256" key="9">
    <source>
        <dbReference type="ARBA" id="ARBA00022884"/>
    </source>
</evidence>
<dbReference type="EC" id="2.1.1.386" evidence="11"/>
<evidence type="ECO:0000256" key="6">
    <source>
        <dbReference type="ARBA" id="ARBA00022691"/>
    </source>
</evidence>
<feature type="compositionally biased region" description="Gly residues" evidence="13">
    <location>
        <begin position="471"/>
        <end position="507"/>
    </location>
</feature>
<dbReference type="InterPro" id="IPR038546">
    <property type="entry name" value="Hen1_N_sf"/>
</dbReference>
<dbReference type="Gene3D" id="3.40.50.150">
    <property type="entry name" value="Vaccinia Virus protein VP39"/>
    <property type="match status" value="1"/>
</dbReference>
<dbReference type="CDD" id="cd02440">
    <property type="entry name" value="AdoMet_MTases"/>
    <property type="match status" value="1"/>
</dbReference>
<dbReference type="GO" id="GO:0031047">
    <property type="term" value="P:regulatory ncRNA-mediated gene silencing"/>
    <property type="evidence" value="ECO:0007669"/>
    <property type="project" value="UniProtKB-KW"/>
</dbReference>
<dbReference type="PANTHER" id="PTHR21404:SF3">
    <property type="entry name" value="SMALL RNA 2'-O-METHYLTRANSFERASE"/>
    <property type="match status" value="1"/>
</dbReference>
<sequence length="515" mass="55592">MLLTLTTTHRPATDLGYLLVKNPAHTQSFALSFGKAHVFYPEATEERCTAALLLDVDPVDLVRGRGGGEPGTLAQYVNDRPYVASSFLSVAIAQVFGSALGGKCRDRPELADAPLPLSATIEALPCRGGEGMLRRLFEPLGYEVAAERLPLDEAFPDWGQSAYLRVSLARTCRLRELLAHLYVLVPVLDDKKHYYVGDAEVENLLAKGEGWLAEHPEREAIALRYLKHSRPLFRAALARLVADEEASPEEAEDDKAAPEDRAEARMSLDEERRAAVVAALRRAEARSVLDLGCGEGKLLKRLVDERVFERVAGADVSMRSLEIAKNRLRLDDLPDKQRRRIQLFQASVTYRDARFSGYDAIALIEVIEHVDPPRLGALTRAVFEHARPRVAVVTTPNAEYNVRFEGLPRGALRHGDHRFEWTRAEFHAFCAGVADAHGYAVEHLPIGPMDPSLGAPTQMAIFTRAAGEGGANGHGGANGPGNADGHGGANGGGGANGPGNADGGGAGAQAEEEAS</sequence>
<dbReference type="NCBIfam" id="TIGR04074">
    <property type="entry name" value="bacter_Hen1"/>
    <property type="match status" value="1"/>
</dbReference>
<dbReference type="GO" id="GO:0046872">
    <property type="term" value="F:metal ion binding"/>
    <property type="evidence" value="ECO:0007669"/>
    <property type="project" value="UniProtKB-KW"/>
</dbReference>
<dbReference type="AlphaFoldDB" id="A0A150TLR0"/>
<evidence type="ECO:0000313" key="16">
    <source>
        <dbReference type="Proteomes" id="UP000075502"/>
    </source>
</evidence>
<gene>
    <name evidence="15" type="ORF">BE21_40960</name>
</gene>
<keyword evidence="5 15" id="KW-0808">Transferase</keyword>
<comment type="caution">
    <text evidence="15">The sequence shown here is derived from an EMBL/GenBank/DDBJ whole genome shotgun (WGS) entry which is preliminary data.</text>
</comment>
<dbReference type="SUPFAM" id="SSF53335">
    <property type="entry name" value="S-adenosyl-L-methionine-dependent methyltransferases"/>
    <property type="match status" value="1"/>
</dbReference>
<evidence type="ECO:0000256" key="4">
    <source>
        <dbReference type="ARBA" id="ARBA00022603"/>
    </source>
</evidence>
<evidence type="ECO:0000256" key="5">
    <source>
        <dbReference type="ARBA" id="ARBA00022679"/>
    </source>
</evidence>
<keyword evidence="8" id="KW-0460">Magnesium</keyword>